<organism evidence="1 2">
    <name type="scientific">Pedobacter heparinus (strain ATCC 13125 / DSM 2366 / CIP 104194 / JCM 7457 / NBRC 12017 / NCIMB 9290 / NRRL B-14731 / HIM 762-3)</name>
    <dbReference type="NCBI Taxonomy" id="485917"/>
    <lineage>
        <taxon>Bacteria</taxon>
        <taxon>Pseudomonadati</taxon>
        <taxon>Bacteroidota</taxon>
        <taxon>Sphingobacteriia</taxon>
        <taxon>Sphingobacteriales</taxon>
        <taxon>Sphingobacteriaceae</taxon>
        <taxon>Pedobacter</taxon>
    </lineage>
</organism>
<keyword evidence="2" id="KW-1185">Reference proteome</keyword>
<dbReference type="KEGG" id="phe:Phep_1730"/>
<dbReference type="EMBL" id="CP001681">
    <property type="protein sequence ID" value="ACU03941.1"/>
    <property type="molecule type" value="Genomic_DNA"/>
</dbReference>
<reference evidence="1 2" key="1">
    <citation type="journal article" date="2009" name="Stand. Genomic Sci.">
        <title>Complete genome sequence of Pedobacter heparinus type strain (HIM 762-3).</title>
        <authorList>
            <person name="Han C."/>
            <person name="Spring S."/>
            <person name="Lapidus A."/>
            <person name="Del Rio T.G."/>
            <person name="Tice H."/>
            <person name="Copeland A."/>
            <person name="Cheng J.F."/>
            <person name="Lucas S."/>
            <person name="Chen F."/>
            <person name="Nolan M."/>
            <person name="Bruce D."/>
            <person name="Goodwin L."/>
            <person name="Pitluck S."/>
            <person name="Ivanova N."/>
            <person name="Mavromatis K."/>
            <person name="Mikhailova N."/>
            <person name="Pati A."/>
            <person name="Chen A."/>
            <person name="Palaniappan K."/>
            <person name="Land M."/>
            <person name="Hauser L."/>
            <person name="Chang Y.J."/>
            <person name="Jeffries C.C."/>
            <person name="Saunders E."/>
            <person name="Chertkov O."/>
            <person name="Brettin T."/>
            <person name="Goker M."/>
            <person name="Rohde M."/>
            <person name="Bristow J."/>
            <person name="Eisen J.A."/>
            <person name="Markowitz V."/>
            <person name="Hugenholtz P."/>
            <person name="Kyrpides N.C."/>
            <person name="Klenk H.P."/>
            <person name="Detter J.C."/>
        </authorList>
    </citation>
    <scope>NUCLEOTIDE SEQUENCE [LARGE SCALE GENOMIC DNA]</scope>
    <source>
        <strain evidence="2">ATCC 13125 / DSM 2366 / CIP 104194 / JCM 7457 / NBRC 12017 / NCIMB 9290 / NRRL B-14731 / HIM 762-3</strain>
    </source>
</reference>
<sequence>MMKREKITFKGIWKVVKETFTGFSEHKVTFKVLPGSEILPSHYAVTTKEIEVETSHKSVQQNAS</sequence>
<evidence type="ECO:0000313" key="1">
    <source>
        <dbReference type="EMBL" id="ACU03941.1"/>
    </source>
</evidence>
<name>C6XV75_PEDHD</name>
<dbReference type="HOGENOM" id="CLU_2863822_0_0_10"/>
<dbReference type="Proteomes" id="UP000000852">
    <property type="component" value="Chromosome"/>
</dbReference>
<dbReference type="STRING" id="485917.Phep_1730"/>
<protein>
    <submittedName>
        <fullName evidence="1">Uncharacterized protein</fullName>
    </submittedName>
</protein>
<proteinExistence type="predicted"/>
<gene>
    <name evidence="1" type="ordered locus">Phep_1730</name>
</gene>
<evidence type="ECO:0000313" key="2">
    <source>
        <dbReference type="Proteomes" id="UP000000852"/>
    </source>
</evidence>
<accession>C6XV75</accession>
<dbReference type="AlphaFoldDB" id="C6XV75"/>
<dbReference type="RefSeq" id="WP_015807555.1">
    <property type="nucleotide sequence ID" value="NC_013061.1"/>
</dbReference>